<dbReference type="EMBL" id="AORV01000025">
    <property type="protein sequence ID" value="EMS72919.1"/>
    <property type="molecule type" value="Genomic_DNA"/>
</dbReference>
<dbReference type="PROSITE" id="PS51257">
    <property type="entry name" value="PROKAR_LIPOPROTEIN"/>
    <property type="match status" value="1"/>
</dbReference>
<dbReference type="GO" id="GO:0042956">
    <property type="term" value="P:maltodextrin transmembrane transport"/>
    <property type="evidence" value="ECO:0007669"/>
    <property type="project" value="TreeGrafter"/>
</dbReference>
<keyword evidence="6" id="KW-1185">Reference proteome</keyword>
<gene>
    <name evidence="5" type="ORF">CTER_1110</name>
</gene>
<evidence type="ECO:0000256" key="4">
    <source>
        <dbReference type="SAM" id="SignalP"/>
    </source>
</evidence>
<evidence type="ECO:0000256" key="3">
    <source>
        <dbReference type="ARBA" id="ARBA00022729"/>
    </source>
</evidence>
<dbReference type="Proteomes" id="UP000014155">
    <property type="component" value="Unassembled WGS sequence"/>
</dbReference>
<comment type="similarity">
    <text evidence="1">Belongs to the bacterial solute-binding protein 1 family.</text>
</comment>
<dbReference type="PANTHER" id="PTHR30061:SF50">
    <property type="entry name" value="MALTOSE_MALTODEXTRIN-BINDING PERIPLASMIC PROTEIN"/>
    <property type="match status" value="1"/>
</dbReference>
<dbReference type="GO" id="GO:0015768">
    <property type="term" value="P:maltose transport"/>
    <property type="evidence" value="ECO:0007669"/>
    <property type="project" value="TreeGrafter"/>
</dbReference>
<feature type="signal peptide" evidence="4">
    <location>
        <begin position="1"/>
        <end position="19"/>
    </location>
</feature>
<dbReference type="Gene3D" id="3.40.190.10">
    <property type="entry name" value="Periplasmic binding protein-like II"/>
    <property type="match status" value="2"/>
</dbReference>
<evidence type="ECO:0000256" key="1">
    <source>
        <dbReference type="ARBA" id="ARBA00008520"/>
    </source>
</evidence>
<dbReference type="InterPro" id="IPR006059">
    <property type="entry name" value="SBP"/>
</dbReference>
<dbReference type="STRING" id="1195236.CTER_1110"/>
<dbReference type="SUPFAM" id="SSF53850">
    <property type="entry name" value="Periplasmic binding protein-like II"/>
    <property type="match status" value="1"/>
</dbReference>
<accession>S0FUU9</accession>
<protein>
    <submittedName>
        <fullName evidence="5">Family 1 extracellular solute-binding protein</fullName>
    </submittedName>
</protein>
<sequence length="445" mass="48386">MKKRLLSIVLAISTVMSLAACGSSDTSGNTSGAVSQSAASDVQSGSGEAKHLTLWTIVKNDAATKVFNDAAANFKKTNNVEVEIQFFENDPYKTKLKTVMGSGQAPDIFHSWGGAWLKQFVDEDQVLEITDKSSDFKSQLSEAAWDLDTFDGKVYGVPYILTGTVIYYNKALFDKYGLTFPKTWDEMQTVAKTFKDNGIIPFAMGNKGAWPGAMYYIYQYIRFGGKDAIITGLEDKGNGVFDKDAFINAGKNIKQMVDEGWFPAGTNGINYDTGGDRMLFYSEKAAMMLQTGSMSSAAKDESPDFYKNNLAVAPFPTVNGGKGTTQETLLGNNAFSVSKDCKNPDDAVAFLKYYTTDKELNERNANDGGILVATKDVNIKDPIVSGIMGILSQSTSVQNFFDQGLPTEVATAFNESTQALIGGAMSPEDVYKKCEDTAQKVLKDK</sequence>
<dbReference type="GO" id="GO:1901982">
    <property type="term" value="F:maltose binding"/>
    <property type="evidence" value="ECO:0007669"/>
    <property type="project" value="TreeGrafter"/>
</dbReference>
<dbReference type="eggNOG" id="COG1653">
    <property type="taxonomic scope" value="Bacteria"/>
</dbReference>
<evidence type="ECO:0000313" key="6">
    <source>
        <dbReference type="Proteomes" id="UP000014155"/>
    </source>
</evidence>
<evidence type="ECO:0000256" key="2">
    <source>
        <dbReference type="ARBA" id="ARBA00022448"/>
    </source>
</evidence>
<dbReference type="AlphaFoldDB" id="S0FUU9"/>
<keyword evidence="2" id="KW-0813">Transport</keyword>
<keyword evidence="3 4" id="KW-0732">Signal</keyword>
<proteinExistence type="inferred from homology"/>
<evidence type="ECO:0000313" key="5">
    <source>
        <dbReference type="EMBL" id="EMS72919.1"/>
    </source>
</evidence>
<feature type="chain" id="PRO_5039462522" evidence="4">
    <location>
        <begin position="20"/>
        <end position="445"/>
    </location>
</feature>
<dbReference type="RefSeq" id="WP_004624657.1">
    <property type="nucleotide sequence ID" value="NZ_AORV01000025.1"/>
</dbReference>
<organism evidence="5 6">
    <name type="scientific">Ruminiclostridium cellobioparum subsp. termitidis CT1112</name>
    <dbReference type="NCBI Taxonomy" id="1195236"/>
    <lineage>
        <taxon>Bacteria</taxon>
        <taxon>Bacillati</taxon>
        <taxon>Bacillota</taxon>
        <taxon>Clostridia</taxon>
        <taxon>Eubacteriales</taxon>
        <taxon>Oscillospiraceae</taxon>
        <taxon>Ruminiclostridium</taxon>
    </lineage>
</organism>
<dbReference type="Pfam" id="PF01547">
    <property type="entry name" value="SBP_bac_1"/>
    <property type="match status" value="1"/>
</dbReference>
<comment type="caution">
    <text evidence="5">The sequence shown here is derived from an EMBL/GenBank/DDBJ whole genome shotgun (WGS) entry which is preliminary data.</text>
</comment>
<reference evidence="5 6" key="1">
    <citation type="journal article" date="2013" name="Genome Announc.">
        <title>Draft Genome Sequence of the Cellulolytic, Mesophilic, Anaerobic Bacterium Clostridium termitidis Strain CT1112 (DSM 5398).</title>
        <authorList>
            <person name="Lal S."/>
            <person name="Ramachandran U."/>
            <person name="Zhang X."/>
            <person name="Munir R."/>
            <person name="Sparling R."/>
            <person name="Levin D.B."/>
        </authorList>
    </citation>
    <scope>NUCLEOTIDE SEQUENCE [LARGE SCALE GENOMIC DNA]</scope>
    <source>
        <strain evidence="5 6">CT1112</strain>
    </source>
</reference>
<dbReference type="GO" id="GO:0055052">
    <property type="term" value="C:ATP-binding cassette (ABC) transporter complex, substrate-binding subunit-containing"/>
    <property type="evidence" value="ECO:0007669"/>
    <property type="project" value="TreeGrafter"/>
</dbReference>
<dbReference type="PATRIC" id="fig|1195236.3.peg.1406"/>
<dbReference type="PANTHER" id="PTHR30061">
    <property type="entry name" value="MALTOSE-BINDING PERIPLASMIC PROTEIN"/>
    <property type="match status" value="1"/>
</dbReference>
<name>S0FUU9_RUMCE</name>